<protein>
    <submittedName>
        <fullName evidence="1">Uncharacterized protein</fullName>
    </submittedName>
</protein>
<dbReference type="Proteomes" id="UP000663499">
    <property type="component" value="Chromosome"/>
</dbReference>
<dbReference type="AlphaFoldDB" id="A0A975AJ20"/>
<gene>
    <name evidence="1" type="ORF">J0B03_04155</name>
</gene>
<accession>A0A975AJ20</accession>
<keyword evidence="2" id="KW-1185">Reference proteome</keyword>
<evidence type="ECO:0000313" key="2">
    <source>
        <dbReference type="Proteomes" id="UP000663499"/>
    </source>
</evidence>
<reference evidence="1" key="1">
    <citation type="submission" date="2021-03" db="EMBL/GenBank/DDBJ databases">
        <title>Alkalibacter marinus sp. nov., isolated from tidal flat sediment.</title>
        <authorList>
            <person name="Namirimu T."/>
            <person name="Yang J.-A."/>
            <person name="Yang S.-H."/>
            <person name="Kim Y.-J."/>
            <person name="Kwon K.K."/>
        </authorList>
    </citation>
    <scope>NUCLEOTIDE SEQUENCE</scope>
    <source>
        <strain evidence="1">ES005</strain>
    </source>
</reference>
<dbReference type="RefSeq" id="WP_207300603.1">
    <property type="nucleotide sequence ID" value="NZ_CP071444.1"/>
</dbReference>
<dbReference type="KEGG" id="alka:J0B03_04155"/>
<name>A0A975AJ20_9FIRM</name>
<dbReference type="EMBL" id="CP071444">
    <property type="protein sequence ID" value="QSX09264.1"/>
    <property type="molecule type" value="Genomic_DNA"/>
</dbReference>
<sequence>MLNLSKGMMAIGGFLPLAFLPDKEVTDFNRCPSWGTRNVKLTEVVHKKR</sequence>
<evidence type="ECO:0000313" key="1">
    <source>
        <dbReference type="EMBL" id="QSX09264.1"/>
    </source>
</evidence>
<proteinExistence type="predicted"/>
<organism evidence="1 2">
    <name type="scientific">Alkalibacter rhizosphaerae</name>
    <dbReference type="NCBI Taxonomy" id="2815577"/>
    <lineage>
        <taxon>Bacteria</taxon>
        <taxon>Bacillati</taxon>
        <taxon>Bacillota</taxon>
        <taxon>Clostridia</taxon>
        <taxon>Eubacteriales</taxon>
        <taxon>Eubacteriaceae</taxon>
        <taxon>Alkalibacter</taxon>
    </lineage>
</organism>